<gene>
    <name evidence="1" type="ORF">H4687_001332</name>
</gene>
<organism evidence="1 2">
    <name type="scientific">Streptomyces stelliscabiei</name>
    <dbReference type="NCBI Taxonomy" id="146820"/>
    <lineage>
        <taxon>Bacteria</taxon>
        <taxon>Bacillati</taxon>
        <taxon>Actinomycetota</taxon>
        <taxon>Actinomycetes</taxon>
        <taxon>Kitasatosporales</taxon>
        <taxon>Streptomycetaceae</taxon>
        <taxon>Streptomyces</taxon>
    </lineage>
</organism>
<evidence type="ECO:0000313" key="1">
    <source>
        <dbReference type="EMBL" id="MBE1595203.1"/>
    </source>
</evidence>
<comment type="caution">
    <text evidence="1">The sequence shown here is derived from an EMBL/GenBank/DDBJ whole genome shotgun (WGS) entry which is preliminary data.</text>
</comment>
<protein>
    <submittedName>
        <fullName evidence="1">Uncharacterized protein</fullName>
    </submittedName>
</protein>
<name>A0A8I0P4I8_9ACTN</name>
<proteinExistence type="predicted"/>
<dbReference type="Proteomes" id="UP000629287">
    <property type="component" value="Unassembled WGS sequence"/>
</dbReference>
<accession>A0A8I0P4I8</accession>
<dbReference type="OrthoDB" id="7466251at2"/>
<reference evidence="1 2" key="1">
    <citation type="submission" date="2020-10" db="EMBL/GenBank/DDBJ databases">
        <title>Sequencing the genomes of 1000 actinobacteria strains.</title>
        <authorList>
            <person name="Klenk H.-P."/>
        </authorList>
    </citation>
    <scope>NUCLEOTIDE SEQUENCE [LARGE SCALE GENOMIC DNA]</scope>
    <source>
        <strain evidence="1 2">DSM 41803</strain>
    </source>
</reference>
<sequence>MSVLGDGTEMGVVLCASDDVAARLAEVQYTLGEGPCMEAVRLRAPVFATLGAYAALRRARLTETVHALVTRGIAPATFVEARTPH</sequence>
<evidence type="ECO:0000313" key="2">
    <source>
        <dbReference type="Proteomes" id="UP000629287"/>
    </source>
</evidence>
<dbReference type="RefSeq" id="WP_050398045.1">
    <property type="nucleotide sequence ID" value="NZ_JADBGF010000001.1"/>
</dbReference>
<dbReference type="EMBL" id="JADBGF010000001">
    <property type="protein sequence ID" value="MBE1595203.1"/>
    <property type="molecule type" value="Genomic_DNA"/>
</dbReference>
<dbReference type="GeneID" id="86825934"/>
<dbReference type="AlphaFoldDB" id="A0A8I0P4I8"/>
<keyword evidence="2" id="KW-1185">Reference proteome</keyword>